<evidence type="ECO:0000313" key="5">
    <source>
        <dbReference type="Proteomes" id="UP000289152"/>
    </source>
</evidence>
<feature type="region of interest" description="Disordered" evidence="1">
    <location>
        <begin position="270"/>
        <end position="316"/>
    </location>
</feature>
<dbReference type="InterPro" id="IPR014876">
    <property type="entry name" value="DEK_C"/>
</dbReference>
<organism evidence="4 5">
    <name type="scientific">Tremella mesenterica</name>
    <name type="common">Jelly fungus</name>
    <dbReference type="NCBI Taxonomy" id="5217"/>
    <lineage>
        <taxon>Eukaryota</taxon>
        <taxon>Fungi</taxon>
        <taxon>Dikarya</taxon>
        <taxon>Basidiomycota</taxon>
        <taxon>Agaricomycotina</taxon>
        <taxon>Tremellomycetes</taxon>
        <taxon>Tremellales</taxon>
        <taxon>Tremellaceae</taxon>
        <taxon>Tremella</taxon>
    </lineage>
</organism>
<feature type="region of interest" description="Disordered" evidence="1">
    <location>
        <begin position="140"/>
        <end position="187"/>
    </location>
</feature>
<sequence>MSDMTYVQSLLPRIRHILSSSDLSTVSAKAVRKELIRQGEDEKKIKASREELDEQIGEIYEQLISPPDDTSSEDIPLNSTSTPTIPLSSQPEPLSRKIKKEEPPSPERKPKIEREPVMASGSRETDEQMAIRLQREFDMAAEGRARPSRSTATPARKKKTIKRKSRVRVGSGDEGEERGKKRRNKNSVFNKEMILSDSLAAFIGEPSLSRPQTVKRIWDYVKENDLQDQGDKRYILCDDRLKSVFHTDRLHMFTMNKLLVPHFRDSDDIIYKTEPRPPSPDVKPKVETSEQKPKIESSQVDESEEEYDSEDAYLYS</sequence>
<dbReference type="Gene3D" id="1.10.245.10">
    <property type="entry name" value="SWIB/MDM2 domain"/>
    <property type="match status" value="1"/>
</dbReference>
<dbReference type="OrthoDB" id="10251073at2759"/>
<dbReference type="AlphaFoldDB" id="A0A4Q1BUY4"/>
<name>A0A4Q1BUY4_TREME</name>
<feature type="domain" description="DM2" evidence="2">
    <location>
        <begin position="188"/>
        <end position="265"/>
    </location>
</feature>
<proteinExistence type="predicted"/>
<evidence type="ECO:0000256" key="1">
    <source>
        <dbReference type="SAM" id="MobiDB-lite"/>
    </source>
</evidence>
<feature type="region of interest" description="Disordered" evidence="1">
    <location>
        <begin position="62"/>
        <end position="126"/>
    </location>
</feature>
<gene>
    <name evidence="4" type="ORF">M231_00670</name>
</gene>
<dbReference type="STRING" id="5217.A0A4Q1BUY4"/>
<feature type="domain" description="DEK-C" evidence="3">
    <location>
        <begin position="4"/>
        <end position="61"/>
    </location>
</feature>
<keyword evidence="5" id="KW-1185">Reference proteome</keyword>
<dbReference type="CDD" id="cd10567">
    <property type="entry name" value="SWIB-MDM2_like"/>
    <property type="match status" value="1"/>
</dbReference>
<dbReference type="InterPro" id="IPR019835">
    <property type="entry name" value="SWIB_domain"/>
</dbReference>
<dbReference type="EMBL" id="SDIL01000004">
    <property type="protein sequence ID" value="RXK41949.1"/>
    <property type="molecule type" value="Genomic_DNA"/>
</dbReference>
<dbReference type="Pfam" id="PF02201">
    <property type="entry name" value="SWIB"/>
    <property type="match status" value="1"/>
</dbReference>
<reference evidence="4 5" key="1">
    <citation type="submission" date="2016-06" db="EMBL/GenBank/DDBJ databases">
        <title>Evolution of pathogenesis and genome organization in the Tremellales.</title>
        <authorList>
            <person name="Cuomo C."/>
            <person name="Litvintseva A."/>
            <person name="Heitman J."/>
            <person name="Chen Y."/>
            <person name="Sun S."/>
            <person name="Springer D."/>
            <person name="Dromer F."/>
            <person name="Young S."/>
            <person name="Zeng Q."/>
            <person name="Chapman S."/>
            <person name="Gujja S."/>
            <person name="Saif S."/>
            <person name="Birren B."/>
        </authorList>
    </citation>
    <scope>NUCLEOTIDE SEQUENCE [LARGE SCALE GENOMIC DNA]</scope>
    <source>
        <strain evidence="4 5">ATCC 28783</strain>
    </source>
</reference>
<evidence type="ECO:0000259" key="3">
    <source>
        <dbReference type="PROSITE" id="PS51998"/>
    </source>
</evidence>
<protein>
    <submittedName>
        <fullName evidence="4">Uncharacterized protein</fullName>
    </submittedName>
</protein>
<dbReference type="InParanoid" id="A0A4Q1BUY4"/>
<feature type="compositionally biased region" description="Basic and acidic residues" evidence="1">
    <location>
        <begin position="99"/>
        <end position="116"/>
    </location>
</feature>
<accession>A0A4Q1BUY4</accession>
<dbReference type="Proteomes" id="UP000289152">
    <property type="component" value="Unassembled WGS sequence"/>
</dbReference>
<dbReference type="SUPFAM" id="SSF47592">
    <property type="entry name" value="SWIB/MDM2 domain"/>
    <property type="match status" value="1"/>
</dbReference>
<dbReference type="InterPro" id="IPR036885">
    <property type="entry name" value="SWIB_MDM2_dom_sf"/>
</dbReference>
<dbReference type="PROSITE" id="PS51998">
    <property type="entry name" value="DEK_C"/>
    <property type="match status" value="1"/>
</dbReference>
<dbReference type="InterPro" id="IPR003121">
    <property type="entry name" value="SWIB_MDM2_domain"/>
</dbReference>
<dbReference type="VEuPathDB" id="FungiDB:TREMEDRAFT_38764"/>
<feature type="compositionally biased region" description="Acidic residues" evidence="1">
    <location>
        <begin position="299"/>
        <end position="316"/>
    </location>
</feature>
<feature type="compositionally biased region" description="Basic residues" evidence="1">
    <location>
        <begin position="155"/>
        <end position="167"/>
    </location>
</feature>
<evidence type="ECO:0000259" key="2">
    <source>
        <dbReference type="PROSITE" id="PS51925"/>
    </source>
</evidence>
<dbReference type="PROSITE" id="PS51925">
    <property type="entry name" value="SWIB_MDM2"/>
    <property type="match status" value="1"/>
</dbReference>
<evidence type="ECO:0000313" key="4">
    <source>
        <dbReference type="EMBL" id="RXK41949.1"/>
    </source>
</evidence>
<dbReference type="SMART" id="SM00151">
    <property type="entry name" value="SWIB"/>
    <property type="match status" value="1"/>
</dbReference>
<feature type="compositionally biased region" description="Basic and acidic residues" evidence="1">
    <location>
        <begin position="282"/>
        <end position="295"/>
    </location>
</feature>
<feature type="compositionally biased region" description="Polar residues" evidence="1">
    <location>
        <begin position="77"/>
        <end position="92"/>
    </location>
</feature>
<comment type="caution">
    <text evidence="4">The sequence shown here is derived from an EMBL/GenBank/DDBJ whole genome shotgun (WGS) entry which is preliminary data.</text>
</comment>
<dbReference type="PANTHER" id="PTHR13844">
    <property type="entry name" value="SWI/SNF-RELATED MATRIX-ASSOCIATED ACTIN-DEPENDENT REGULATOR OF CHROMATIN SUBFAMILY D"/>
    <property type="match status" value="1"/>
</dbReference>